<organism evidence="3 4">
    <name type="scientific">Mycoavidus cysteinexigens</name>
    <dbReference type="NCBI Taxonomy" id="1553431"/>
    <lineage>
        <taxon>Bacteria</taxon>
        <taxon>Pseudomonadati</taxon>
        <taxon>Pseudomonadota</taxon>
        <taxon>Betaproteobacteria</taxon>
        <taxon>Burkholderiales</taxon>
        <taxon>Burkholderiaceae</taxon>
        <taxon>Mycoavidus</taxon>
    </lineage>
</organism>
<evidence type="ECO:0000256" key="2">
    <source>
        <dbReference type="SAM" id="SignalP"/>
    </source>
</evidence>
<dbReference type="KEGG" id="mcys:MCB1EB_1357"/>
<evidence type="ECO:0000313" key="4">
    <source>
        <dbReference type="Proteomes" id="UP000282597"/>
    </source>
</evidence>
<dbReference type="Proteomes" id="UP000282597">
    <property type="component" value="Chromosome"/>
</dbReference>
<feature type="chain" id="PRO_5043354976" evidence="2">
    <location>
        <begin position="33"/>
        <end position="174"/>
    </location>
</feature>
<proteinExistence type="predicted"/>
<feature type="compositionally biased region" description="Pro residues" evidence="1">
    <location>
        <begin position="165"/>
        <end position="174"/>
    </location>
</feature>
<sequence>MPVTNRSYKRHTLAQLTLISLYWLNSSSTASAQTGPTVSELMQLESQLKLQKLKNELRQAHSAPTAPSMAAHRPPFDSMLSNSTEQPRYIAVFGMAPDYRGYLIWGKHIYPLYAGAIVRNYKVTELSPQAVKLRSSKGQIRSISFAFDTRIAPPAMPSASSQQPNLPPLPAVTN</sequence>
<protein>
    <submittedName>
        <fullName evidence="3">Uncharacterized protein</fullName>
    </submittedName>
</protein>
<name>A0A2Z6EVR2_9BURK</name>
<dbReference type="RefSeq" id="WP_045361820.1">
    <property type="nucleotide sequence ID" value="NZ_AP018150.1"/>
</dbReference>
<feature type="signal peptide" evidence="2">
    <location>
        <begin position="1"/>
        <end position="32"/>
    </location>
</feature>
<evidence type="ECO:0000256" key="1">
    <source>
        <dbReference type="SAM" id="MobiDB-lite"/>
    </source>
</evidence>
<keyword evidence="4" id="KW-1185">Reference proteome</keyword>
<gene>
    <name evidence="3" type="ORF">MCB1EB_1357</name>
</gene>
<feature type="region of interest" description="Disordered" evidence="1">
    <location>
        <begin position="154"/>
        <end position="174"/>
    </location>
</feature>
<keyword evidence="2" id="KW-0732">Signal</keyword>
<reference evidence="3 4" key="1">
    <citation type="journal article" date="2018" name="Microbes Environ.">
        <title>Comparative Genomic Insights into Endofungal Lifestyles of Two Bacterial Endosymbionts, Mycoavidus cysteinexigens and Burkholderia rhizoxinica.</title>
        <authorList>
            <person name="Sharmin D."/>
            <person name="Guo Y."/>
            <person name="Nishizawa T."/>
            <person name="Ohshima S."/>
            <person name="Sato Y."/>
            <person name="Takashima Y."/>
            <person name="Narisawa K."/>
            <person name="Ohta H."/>
        </authorList>
    </citation>
    <scope>NUCLEOTIDE SEQUENCE [LARGE SCALE GENOMIC DNA]</scope>
    <source>
        <strain evidence="3 4">B1-EB</strain>
    </source>
</reference>
<dbReference type="EMBL" id="AP018150">
    <property type="protein sequence ID" value="BBE09518.1"/>
    <property type="molecule type" value="Genomic_DNA"/>
</dbReference>
<evidence type="ECO:0000313" key="3">
    <source>
        <dbReference type="EMBL" id="BBE09518.1"/>
    </source>
</evidence>
<accession>A0A2Z6EVR2</accession>
<dbReference type="AlphaFoldDB" id="A0A2Z6EVR2"/>